<sequence length="116" mass="13081">MITPYAKLTSDGYVLCLPGQVKLDAGKLGSYLSALKVTTERIQLKVIPARLFLERGYTAVDDNGTSLTLLDPDLDRKLVIIGDLNLYFALQQDSSCFEDVWVKVVSEFPKGRKWYY</sequence>
<gene>
    <name evidence="1" type="ORF">H9625_00570</name>
</gene>
<evidence type="ECO:0000313" key="1">
    <source>
        <dbReference type="EMBL" id="MBD8038956.1"/>
    </source>
</evidence>
<keyword evidence="2" id="KW-1185">Reference proteome</keyword>
<accession>A0ABR8Y423</accession>
<proteinExistence type="predicted"/>
<protein>
    <recommendedName>
        <fullName evidence="3">DUF3846 domain-containing protein</fullName>
    </recommendedName>
</protein>
<dbReference type="RefSeq" id="WP_191762727.1">
    <property type="nucleotide sequence ID" value="NZ_JACSPP010000001.1"/>
</dbReference>
<name>A0ABR8Y423_9BACT</name>
<dbReference type="EMBL" id="JACSPP010000001">
    <property type="protein sequence ID" value="MBD8038956.1"/>
    <property type="molecule type" value="Genomic_DNA"/>
</dbReference>
<organism evidence="1 2">
    <name type="scientific">Phocaeicola intestinalis</name>
    <dbReference type="NCBI Taxonomy" id="2762212"/>
    <lineage>
        <taxon>Bacteria</taxon>
        <taxon>Pseudomonadati</taxon>
        <taxon>Bacteroidota</taxon>
        <taxon>Bacteroidia</taxon>
        <taxon>Bacteroidales</taxon>
        <taxon>Bacteroidaceae</taxon>
        <taxon>Phocaeicola</taxon>
    </lineage>
</organism>
<reference evidence="1 2" key="1">
    <citation type="submission" date="2020-08" db="EMBL/GenBank/DDBJ databases">
        <title>A Genomic Blueprint of the Chicken Gut Microbiome.</title>
        <authorList>
            <person name="Gilroy R."/>
            <person name="Ravi A."/>
            <person name="Getino M."/>
            <person name="Pursley I."/>
            <person name="Horton D.L."/>
            <person name="Alikhan N.-F."/>
            <person name="Baker D."/>
            <person name="Gharbi K."/>
            <person name="Hall N."/>
            <person name="Watson M."/>
            <person name="Adriaenssens E.M."/>
            <person name="Foster-Nyarko E."/>
            <person name="Jarju S."/>
            <person name="Secka A."/>
            <person name="Antonio M."/>
            <person name="Oren A."/>
            <person name="Chaudhuri R."/>
            <person name="La Ragione R.M."/>
            <person name="Hildebrand F."/>
            <person name="Pallen M.J."/>
        </authorList>
    </citation>
    <scope>NUCLEOTIDE SEQUENCE [LARGE SCALE GENOMIC DNA]</scope>
    <source>
        <strain evidence="1 2">Sa1CVN1</strain>
    </source>
</reference>
<comment type="caution">
    <text evidence="1">The sequence shown here is derived from an EMBL/GenBank/DDBJ whole genome shotgun (WGS) entry which is preliminary data.</text>
</comment>
<evidence type="ECO:0008006" key="3">
    <source>
        <dbReference type="Google" id="ProtNLM"/>
    </source>
</evidence>
<evidence type="ECO:0000313" key="2">
    <source>
        <dbReference type="Proteomes" id="UP000620874"/>
    </source>
</evidence>
<dbReference type="Proteomes" id="UP000620874">
    <property type="component" value="Unassembled WGS sequence"/>
</dbReference>